<keyword evidence="4" id="KW-0479">Metal-binding</keyword>
<dbReference type="HAMAP" id="MF_00009">
    <property type="entry name" value="Endoribonucl_YbeY"/>
    <property type="match status" value="1"/>
</dbReference>
<evidence type="ECO:0000256" key="4">
    <source>
        <dbReference type="ARBA" id="ARBA00022723"/>
    </source>
</evidence>
<keyword evidence="6" id="KW-0378">Hydrolase</keyword>
<name>A0A6J7B7C6_9ZZZZ</name>
<dbReference type="PROSITE" id="PS01306">
    <property type="entry name" value="UPF0054"/>
    <property type="match status" value="1"/>
</dbReference>
<keyword evidence="7" id="KW-0862">Zinc</keyword>
<dbReference type="InterPro" id="IPR002036">
    <property type="entry name" value="YbeY"/>
</dbReference>
<dbReference type="NCBIfam" id="TIGR00043">
    <property type="entry name" value="rRNA maturation RNase YbeY"/>
    <property type="match status" value="1"/>
</dbReference>
<evidence type="ECO:0000256" key="7">
    <source>
        <dbReference type="ARBA" id="ARBA00022833"/>
    </source>
</evidence>
<keyword evidence="3" id="KW-0540">Nuclease</keyword>
<comment type="similarity">
    <text evidence="2">Belongs to the endoribonuclease YbeY family.</text>
</comment>
<organism evidence="8">
    <name type="scientific">freshwater metagenome</name>
    <dbReference type="NCBI Taxonomy" id="449393"/>
    <lineage>
        <taxon>unclassified sequences</taxon>
        <taxon>metagenomes</taxon>
        <taxon>ecological metagenomes</taxon>
    </lineage>
</organism>
<evidence type="ECO:0000256" key="6">
    <source>
        <dbReference type="ARBA" id="ARBA00022801"/>
    </source>
</evidence>
<evidence type="ECO:0000256" key="2">
    <source>
        <dbReference type="ARBA" id="ARBA00010875"/>
    </source>
</evidence>
<dbReference type="GO" id="GO:0004222">
    <property type="term" value="F:metalloendopeptidase activity"/>
    <property type="evidence" value="ECO:0007669"/>
    <property type="project" value="InterPro"/>
</dbReference>
<evidence type="ECO:0000256" key="3">
    <source>
        <dbReference type="ARBA" id="ARBA00022722"/>
    </source>
</evidence>
<evidence type="ECO:0000256" key="5">
    <source>
        <dbReference type="ARBA" id="ARBA00022759"/>
    </source>
</evidence>
<dbReference type="SUPFAM" id="SSF55486">
    <property type="entry name" value="Metalloproteases ('zincins'), catalytic domain"/>
    <property type="match status" value="1"/>
</dbReference>
<proteinExistence type="inferred from homology"/>
<dbReference type="GO" id="GO:0046872">
    <property type="term" value="F:metal ion binding"/>
    <property type="evidence" value="ECO:0007669"/>
    <property type="project" value="UniProtKB-KW"/>
</dbReference>
<dbReference type="GO" id="GO:0004519">
    <property type="term" value="F:endonuclease activity"/>
    <property type="evidence" value="ECO:0007669"/>
    <property type="project" value="UniProtKB-KW"/>
</dbReference>
<dbReference type="InterPro" id="IPR020549">
    <property type="entry name" value="YbeY_CS"/>
</dbReference>
<dbReference type="Pfam" id="PF02130">
    <property type="entry name" value="YbeY"/>
    <property type="match status" value="1"/>
</dbReference>
<keyword evidence="5" id="KW-0255">Endonuclease</keyword>
<dbReference type="EMBL" id="CAFAZX010000012">
    <property type="protein sequence ID" value="CAB4840951.1"/>
    <property type="molecule type" value="Genomic_DNA"/>
</dbReference>
<dbReference type="GO" id="GO:0006364">
    <property type="term" value="P:rRNA processing"/>
    <property type="evidence" value="ECO:0007669"/>
    <property type="project" value="InterPro"/>
</dbReference>
<comment type="cofactor">
    <cofactor evidence="1">
        <name>Zn(2+)</name>
        <dbReference type="ChEBI" id="CHEBI:29105"/>
    </cofactor>
</comment>
<sequence>MSVDILNRSGVDCKAAGIDSLLAFAMEQLGLHDECELNVLMVDEKEMTELHIKWMDEPGPTDVLSFPMDEIRPNHEGPAILGDIVLCPSIAQEQAETAGHEFEFELAILSVHGLLHLLGYDHAVDVEEKEMFALQEDLVSRWRS</sequence>
<dbReference type="AlphaFoldDB" id="A0A6J7B7C6"/>
<accession>A0A6J7B7C6</accession>
<evidence type="ECO:0000256" key="1">
    <source>
        <dbReference type="ARBA" id="ARBA00001947"/>
    </source>
</evidence>
<dbReference type="Gene3D" id="3.40.390.30">
    <property type="entry name" value="Metalloproteases ('zincins'), catalytic domain"/>
    <property type="match status" value="1"/>
</dbReference>
<evidence type="ECO:0000313" key="8">
    <source>
        <dbReference type="EMBL" id="CAB4840951.1"/>
    </source>
</evidence>
<gene>
    <name evidence="8" type="ORF">UFOPK3241_00354</name>
</gene>
<protein>
    <submittedName>
        <fullName evidence="8">Unannotated protein</fullName>
    </submittedName>
</protein>
<dbReference type="InterPro" id="IPR023091">
    <property type="entry name" value="MetalPrtase_cat_dom_sf_prd"/>
</dbReference>
<dbReference type="PANTHER" id="PTHR46986">
    <property type="entry name" value="ENDORIBONUCLEASE YBEY, CHLOROPLASTIC"/>
    <property type="match status" value="1"/>
</dbReference>
<dbReference type="PANTHER" id="PTHR46986:SF1">
    <property type="entry name" value="ENDORIBONUCLEASE YBEY, CHLOROPLASTIC"/>
    <property type="match status" value="1"/>
</dbReference>
<reference evidence="8" key="1">
    <citation type="submission" date="2020-05" db="EMBL/GenBank/DDBJ databases">
        <authorList>
            <person name="Chiriac C."/>
            <person name="Salcher M."/>
            <person name="Ghai R."/>
            <person name="Kavagutti S V."/>
        </authorList>
    </citation>
    <scope>NUCLEOTIDE SEQUENCE</scope>
</reference>